<dbReference type="eggNOG" id="ENOG502QQBJ">
    <property type="taxonomic scope" value="Eukaryota"/>
</dbReference>
<reference evidence="3 4" key="1">
    <citation type="journal article" date="2011" name="Nature">
        <title>A high-resolution map of human evolutionary constraint using 29 mammals.</title>
        <authorList>
            <person name="Lindblad-Toh K."/>
            <person name="Garber M."/>
            <person name="Zuk O."/>
            <person name="Lin M.F."/>
            <person name="Parker B.J."/>
            <person name="Washietl S."/>
            <person name="Kheradpour P."/>
            <person name="Ernst J."/>
            <person name="Jordan G."/>
            <person name="Mauceli E."/>
            <person name="Ward L.D."/>
            <person name="Lowe C.B."/>
            <person name="Holloway A.K."/>
            <person name="Clamp M."/>
            <person name="Gnerre S."/>
            <person name="Alfoldi J."/>
            <person name="Beal K."/>
            <person name="Chang J."/>
            <person name="Clawson H."/>
            <person name="Cuff J."/>
            <person name="Di Palma F."/>
            <person name="Fitzgerald S."/>
            <person name="Flicek P."/>
            <person name="Guttman M."/>
            <person name="Hubisz M.J."/>
            <person name="Jaffe D.B."/>
            <person name="Jungreis I."/>
            <person name="Kent W.J."/>
            <person name="Kostka D."/>
            <person name="Lara M."/>
            <person name="Martins A.L."/>
            <person name="Massingham T."/>
            <person name="Moltke I."/>
            <person name="Raney B.J."/>
            <person name="Rasmussen M.D."/>
            <person name="Robinson J."/>
            <person name="Stark A."/>
            <person name="Vilella A.J."/>
            <person name="Wen J."/>
            <person name="Xie X."/>
            <person name="Zody M.C."/>
            <person name="Baldwin J."/>
            <person name="Bloom T."/>
            <person name="Chin C.W."/>
            <person name="Heiman D."/>
            <person name="Nicol R."/>
            <person name="Nusbaum C."/>
            <person name="Young S."/>
            <person name="Wilkinson J."/>
            <person name="Worley K.C."/>
            <person name="Kovar C.L."/>
            <person name="Muzny D.M."/>
            <person name="Gibbs R.A."/>
            <person name="Cree A."/>
            <person name="Dihn H.H."/>
            <person name="Fowler G."/>
            <person name="Jhangiani S."/>
            <person name="Joshi V."/>
            <person name="Lee S."/>
            <person name="Lewis L.R."/>
            <person name="Nazareth L.V."/>
            <person name="Okwuonu G."/>
            <person name="Santibanez J."/>
            <person name="Warren W.C."/>
            <person name="Mardis E.R."/>
            <person name="Weinstock G.M."/>
            <person name="Wilson R.K."/>
            <person name="Delehaunty K."/>
            <person name="Dooling D."/>
            <person name="Fronik C."/>
            <person name="Fulton L."/>
            <person name="Fulton B."/>
            <person name="Graves T."/>
            <person name="Minx P."/>
            <person name="Sodergren E."/>
            <person name="Birney E."/>
            <person name="Margulies E.H."/>
            <person name="Herrero J."/>
            <person name="Green E.D."/>
            <person name="Haussler D."/>
            <person name="Siepel A."/>
            <person name="Goldman N."/>
            <person name="Pollard K.S."/>
            <person name="Pedersen J.S."/>
            <person name="Lander E.S."/>
            <person name="Kellis M."/>
        </authorList>
    </citation>
    <scope>NUCLEOTIDE SEQUENCE [LARGE SCALE GENOMIC DNA]</scope>
</reference>
<keyword evidence="2" id="KW-1133">Transmembrane helix</keyword>
<evidence type="ECO:0008006" key="5">
    <source>
        <dbReference type="Google" id="ProtNLM"/>
    </source>
</evidence>
<dbReference type="Ensembl" id="ENSMLUT00000028374.1">
    <property type="protein sequence ID" value="ENSMLUP00000022471.1"/>
    <property type="gene ID" value="ENSMLUG00000029072.1"/>
</dbReference>
<protein>
    <recommendedName>
        <fullName evidence="5">WW domain binding protein 1 like</fullName>
    </recommendedName>
</protein>
<dbReference type="Pfam" id="PF11669">
    <property type="entry name" value="WBP-1"/>
    <property type="match status" value="1"/>
</dbReference>
<sequence length="282" mass="31388">GTNNQRYACERGHCCGQSQRCTYYYELWVFWLVWTIITILGCCCAGHHCRAPRHRLPAQQWEHEINLISYQEAHSAAILFHAFQLRQQQLPVQCGSVGSSPQAPIPPGARASIIADPEPSNTDTPANPQPPKPLERSPVALSLPWELAPGALLDTDSECKEELLKDYTCEQDGPLPNSKDKTPGRHRHFVGDLGIEVCCNRGHHSDDLKELNTMADALDGALDFYHRCHVWPLETRREGSASLPRSRPDPGHPPLPRPPSCLLLNTTNEQDSPDSQRSSSPS</sequence>
<dbReference type="AlphaFoldDB" id="G1QFI8"/>
<dbReference type="EMBL" id="AAPE02072404">
    <property type="status" value="NOT_ANNOTATED_CDS"/>
    <property type="molecule type" value="Genomic_DNA"/>
</dbReference>
<feature type="transmembrane region" description="Helical" evidence="2">
    <location>
        <begin position="28"/>
        <end position="46"/>
    </location>
</feature>
<organism evidence="3 4">
    <name type="scientific">Myotis lucifugus</name>
    <name type="common">Little brown bat</name>
    <dbReference type="NCBI Taxonomy" id="59463"/>
    <lineage>
        <taxon>Eukaryota</taxon>
        <taxon>Metazoa</taxon>
        <taxon>Chordata</taxon>
        <taxon>Craniata</taxon>
        <taxon>Vertebrata</taxon>
        <taxon>Euteleostomi</taxon>
        <taxon>Mammalia</taxon>
        <taxon>Eutheria</taxon>
        <taxon>Laurasiatheria</taxon>
        <taxon>Chiroptera</taxon>
        <taxon>Yangochiroptera</taxon>
        <taxon>Vespertilionidae</taxon>
        <taxon>Myotis</taxon>
    </lineage>
</organism>
<evidence type="ECO:0000313" key="4">
    <source>
        <dbReference type="Proteomes" id="UP000001074"/>
    </source>
</evidence>
<feature type="region of interest" description="Disordered" evidence="1">
    <location>
        <begin position="96"/>
        <end position="137"/>
    </location>
</feature>
<reference evidence="3" key="2">
    <citation type="submission" date="2025-08" db="UniProtKB">
        <authorList>
            <consortium name="Ensembl"/>
        </authorList>
    </citation>
    <scope>IDENTIFICATION</scope>
</reference>
<dbReference type="HOGENOM" id="CLU_046863_0_0_1"/>
<dbReference type="InterPro" id="IPR051994">
    <property type="entry name" value="WW_domain-binding"/>
</dbReference>
<feature type="region of interest" description="Disordered" evidence="1">
    <location>
        <begin position="236"/>
        <end position="282"/>
    </location>
</feature>
<reference evidence="3" key="3">
    <citation type="submission" date="2025-09" db="UniProtKB">
        <authorList>
            <consortium name="Ensembl"/>
        </authorList>
    </citation>
    <scope>IDENTIFICATION</scope>
</reference>
<dbReference type="Proteomes" id="UP000001074">
    <property type="component" value="Unassembled WGS sequence"/>
</dbReference>
<dbReference type="PANTHER" id="PTHR16209">
    <property type="entry name" value="VESICULAR, OVEREXPRESSED IN CANCER, PROSURVIVAL PROTEIN 1"/>
    <property type="match status" value="1"/>
</dbReference>
<dbReference type="PANTHER" id="PTHR16209:SF4">
    <property type="entry name" value="WW DOMAIN BINDING PROTEIN 1-LIKE"/>
    <property type="match status" value="1"/>
</dbReference>
<dbReference type="InParanoid" id="G1QFI8"/>
<feature type="compositionally biased region" description="Low complexity" evidence="1">
    <location>
        <begin position="273"/>
        <end position="282"/>
    </location>
</feature>
<evidence type="ECO:0000256" key="1">
    <source>
        <dbReference type="SAM" id="MobiDB-lite"/>
    </source>
</evidence>
<keyword evidence="4" id="KW-1185">Reference proteome</keyword>
<keyword evidence="2" id="KW-0472">Membrane</keyword>
<accession>G1QFI8</accession>
<keyword evidence="2" id="KW-0812">Transmembrane</keyword>
<evidence type="ECO:0000256" key="2">
    <source>
        <dbReference type="SAM" id="Phobius"/>
    </source>
</evidence>
<proteinExistence type="predicted"/>
<name>G1QFI8_MYOLU</name>
<dbReference type="STRING" id="59463.ENSMLUP00000022471"/>
<dbReference type="InterPro" id="IPR021684">
    <property type="entry name" value="WBP1-like"/>
</dbReference>
<dbReference type="GeneTree" id="ENSGT00950000183109"/>
<evidence type="ECO:0000313" key="3">
    <source>
        <dbReference type="Ensembl" id="ENSMLUP00000022471.1"/>
    </source>
</evidence>